<dbReference type="OrthoDB" id="6465444at2"/>
<feature type="transmembrane region" description="Helical" evidence="1">
    <location>
        <begin position="33"/>
        <end position="56"/>
    </location>
</feature>
<feature type="transmembrane region" description="Helical" evidence="1">
    <location>
        <begin position="62"/>
        <end position="83"/>
    </location>
</feature>
<gene>
    <name evidence="2" type="ORF">EC835_11246</name>
</gene>
<keyword evidence="1" id="KW-0812">Transmembrane</keyword>
<accession>A0A4R3NFI6</accession>
<dbReference type="EMBL" id="SMAS01000012">
    <property type="protein sequence ID" value="TCT29316.1"/>
    <property type="molecule type" value="Genomic_DNA"/>
</dbReference>
<sequence length="142" mass="16101">MNKMKSNNSQIFEQIISVNKQQENEFNNGQDGAIILSLLVMFFVPFSLLVMVKNYLGLENNAMAIVSVVVLSIGIAAGLYKSFRIGAKFVDKRPMLEQLLSRYTPKDKAEYQKLLAEKQSNPQGFYALVEDWLAIEKRAYAN</sequence>
<dbReference type="Proteomes" id="UP000295055">
    <property type="component" value="Unassembled WGS sequence"/>
</dbReference>
<keyword evidence="1" id="KW-0472">Membrane</keyword>
<evidence type="ECO:0000256" key="1">
    <source>
        <dbReference type="SAM" id="Phobius"/>
    </source>
</evidence>
<name>A0A4R3NFI6_9GAMM</name>
<dbReference type="AlphaFoldDB" id="A0A4R3NFI6"/>
<dbReference type="RefSeq" id="WP_132497202.1">
    <property type="nucleotide sequence ID" value="NZ_SMAS01000012.1"/>
</dbReference>
<protein>
    <submittedName>
        <fullName evidence="2">Uncharacterized protein</fullName>
    </submittedName>
</protein>
<evidence type="ECO:0000313" key="3">
    <source>
        <dbReference type="Proteomes" id="UP000295055"/>
    </source>
</evidence>
<comment type="caution">
    <text evidence="2">The sequence shown here is derived from an EMBL/GenBank/DDBJ whole genome shotgun (WGS) entry which is preliminary data.</text>
</comment>
<organism evidence="2 3">
    <name type="scientific">Providencia alcalifaciens</name>
    <dbReference type="NCBI Taxonomy" id="126385"/>
    <lineage>
        <taxon>Bacteria</taxon>
        <taxon>Pseudomonadati</taxon>
        <taxon>Pseudomonadota</taxon>
        <taxon>Gammaproteobacteria</taxon>
        <taxon>Enterobacterales</taxon>
        <taxon>Morganellaceae</taxon>
        <taxon>Providencia</taxon>
    </lineage>
</organism>
<keyword evidence="1" id="KW-1133">Transmembrane helix</keyword>
<proteinExistence type="predicted"/>
<evidence type="ECO:0000313" key="2">
    <source>
        <dbReference type="EMBL" id="TCT29316.1"/>
    </source>
</evidence>
<reference evidence="2 3" key="1">
    <citation type="submission" date="2019-03" db="EMBL/GenBank/DDBJ databases">
        <title>Genomic analyses of the natural microbiome of Caenorhabditis elegans.</title>
        <authorList>
            <person name="Samuel B."/>
        </authorList>
    </citation>
    <scope>NUCLEOTIDE SEQUENCE [LARGE SCALE GENOMIC DNA]</scope>
    <source>
        <strain evidence="2 3">JUb102</strain>
    </source>
</reference>